<evidence type="ECO:0000313" key="3">
    <source>
        <dbReference type="Proteomes" id="UP000515152"/>
    </source>
</evidence>
<evidence type="ECO:0000256" key="1">
    <source>
        <dbReference type="SAM" id="MobiDB-lite"/>
    </source>
</evidence>
<dbReference type="OrthoDB" id="8898836at2759"/>
<accession>A0A8M1KF07</accession>
<dbReference type="AlphaFoldDB" id="A0A8M1KF07"/>
<feature type="region of interest" description="Disordered" evidence="1">
    <location>
        <begin position="73"/>
        <end position="108"/>
    </location>
</feature>
<keyword evidence="2" id="KW-1133">Transmembrane helix</keyword>
<organism evidence="3 4">
    <name type="scientific">Clupea harengus</name>
    <name type="common">Atlantic herring</name>
    <dbReference type="NCBI Taxonomy" id="7950"/>
    <lineage>
        <taxon>Eukaryota</taxon>
        <taxon>Metazoa</taxon>
        <taxon>Chordata</taxon>
        <taxon>Craniata</taxon>
        <taxon>Vertebrata</taxon>
        <taxon>Euteleostomi</taxon>
        <taxon>Actinopterygii</taxon>
        <taxon>Neopterygii</taxon>
        <taxon>Teleostei</taxon>
        <taxon>Clupei</taxon>
        <taxon>Clupeiformes</taxon>
        <taxon>Clupeoidei</taxon>
        <taxon>Clupeidae</taxon>
        <taxon>Clupea</taxon>
    </lineage>
</organism>
<dbReference type="RefSeq" id="XP_042560444.1">
    <property type="nucleotide sequence ID" value="XM_042704510.1"/>
</dbReference>
<dbReference type="GeneID" id="122129560"/>
<sequence length="245" mass="26583">MPSYGLHLCLRHQRPPALAHDPARGQGHLQHLRQDAERRLHHQPPEDARPNQLQHNNCNKGYWQWNSSQARKDSNDVCNSSSITHVTSSGPSMSRGGSTNSSSSSSSNAVTIATQMSLGNITSGMGLQHPVTITGPVNISSVHIPTTASMSLAHPMALTSPMSMNIAGPLNIAMRPMESMSFLSQVLPSSPPLVETSTSPTPVILPHHLTIFLILPVLLLLLLYSPRPPPLREVVYSKGLKEQLE</sequence>
<dbReference type="Proteomes" id="UP000515152">
    <property type="component" value="Unplaced"/>
</dbReference>
<feature type="compositionally biased region" description="Polar residues" evidence="1">
    <location>
        <begin position="76"/>
        <end position="91"/>
    </location>
</feature>
<gene>
    <name evidence="4" type="primary">LOC122129560</name>
</gene>
<name>A0A8M1KF07_CLUHA</name>
<feature type="compositionally biased region" description="Low complexity" evidence="1">
    <location>
        <begin position="92"/>
        <end position="108"/>
    </location>
</feature>
<keyword evidence="2" id="KW-0812">Transmembrane</keyword>
<protein>
    <submittedName>
        <fullName evidence="4">Vascular endothelial zinc finger 1-like isoform X1</fullName>
    </submittedName>
</protein>
<keyword evidence="3" id="KW-1185">Reference proteome</keyword>
<evidence type="ECO:0000313" key="4">
    <source>
        <dbReference type="RefSeq" id="XP_042560444.1"/>
    </source>
</evidence>
<dbReference type="KEGG" id="char:122129560"/>
<keyword evidence="2" id="KW-0472">Membrane</keyword>
<proteinExistence type="predicted"/>
<evidence type="ECO:0000256" key="2">
    <source>
        <dbReference type="SAM" id="Phobius"/>
    </source>
</evidence>
<reference evidence="4" key="1">
    <citation type="submission" date="2025-08" db="UniProtKB">
        <authorList>
            <consortium name="RefSeq"/>
        </authorList>
    </citation>
    <scope>IDENTIFICATION</scope>
</reference>
<feature type="transmembrane region" description="Helical" evidence="2">
    <location>
        <begin position="205"/>
        <end position="224"/>
    </location>
</feature>